<dbReference type="InterPro" id="IPR008030">
    <property type="entry name" value="NmrA-like"/>
</dbReference>
<evidence type="ECO:0000256" key="1">
    <source>
        <dbReference type="ARBA" id="ARBA00006328"/>
    </source>
</evidence>
<keyword evidence="2" id="KW-0521">NADP</keyword>
<dbReference type="PANTHER" id="PTHR42748:SF30">
    <property type="entry name" value="NMRA-LIKE DOMAIN-CONTAINING PROTEIN"/>
    <property type="match status" value="1"/>
</dbReference>
<organism evidence="5 6">
    <name type="scientific">Bionectria ochroleuca</name>
    <name type="common">Gliocladium roseum</name>
    <dbReference type="NCBI Taxonomy" id="29856"/>
    <lineage>
        <taxon>Eukaryota</taxon>
        <taxon>Fungi</taxon>
        <taxon>Dikarya</taxon>
        <taxon>Ascomycota</taxon>
        <taxon>Pezizomycotina</taxon>
        <taxon>Sordariomycetes</taxon>
        <taxon>Hypocreomycetidae</taxon>
        <taxon>Hypocreales</taxon>
        <taxon>Bionectriaceae</taxon>
        <taxon>Clonostachys</taxon>
    </lineage>
</organism>
<dbReference type="EMBL" id="CABFNS010000936">
    <property type="protein sequence ID" value="VUC37123.1"/>
    <property type="molecule type" value="Genomic_DNA"/>
</dbReference>
<gene>
    <name evidence="5" type="ORF">CLO192961_LOCUS462891</name>
</gene>
<dbReference type="CDD" id="cd05251">
    <property type="entry name" value="NmrA_like_SDR_a"/>
    <property type="match status" value="1"/>
</dbReference>
<dbReference type="InterPro" id="IPR036291">
    <property type="entry name" value="NAD(P)-bd_dom_sf"/>
</dbReference>
<name>A0ABY6V070_BIOOC</name>
<dbReference type="InterPro" id="IPR051164">
    <property type="entry name" value="NmrA-like_oxidored"/>
</dbReference>
<dbReference type="Pfam" id="PF05368">
    <property type="entry name" value="NmrA"/>
    <property type="match status" value="1"/>
</dbReference>
<evidence type="ECO:0000259" key="4">
    <source>
        <dbReference type="Pfam" id="PF05368"/>
    </source>
</evidence>
<protein>
    <recommendedName>
        <fullName evidence="4">NmrA-like domain-containing protein</fullName>
    </recommendedName>
</protein>
<evidence type="ECO:0000256" key="3">
    <source>
        <dbReference type="ARBA" id="ARBA00023002"/>
    </source>
</evidence>
<accession>A0ABY6V070</accession>
<dbReference type="PANTHER" id="PTHR42748">
    <property type="entry name" value="NITROGEN METABOLITE REPRESSION PROTEIN NMRA FAMILY MEMBER"/>
    <property type="match status" value="1"/>
</dbReference>
<keyword evidence="3" id="KW-0560">Oxidoreductase</keyword>
<sequence length="335" mass="35984">MMASADSPKKIAVIGGTGNLGSSVALSLHDNPSFHVRVITRDVSGPKAKRIANAGIELAQADAWKCEELATAFAGCWGLFLNIDSDAPNFKQQIGPTELEMGKIILDAAAAAGIGHVVHASLPAATELTNGAVPLVAFDDKSAVSKYALECGKFETVSILSAAWFLENAFDPKYTASFGGFAMIKDADGYLTWATPRMGNDPESVPFLAAADDYGDFVHGVFLGPEAWNGKYIHGVSESSSFSNMTDVFERVTGKKARYREVESLQAPDKFKTKEVNGLFDLMHAIKGNFFNGVPTQHEDAKKLKAAAAQARGRSAEATKPMTLEQFFRKYAMSN</sequence>
<dbReference type="SUPFAM" id="SSF51735">
    <property type="entry name" value="NAD(P)-binding Rossmann-fold domains"/>
    <property type="match status" value="1"/>
</dbReference>
<evidence type="ECO:0000313" key="5">
    <source>
        <dbReference type="EMBL" id="VUC37123.1"/>
    </source>
</evidence>
<comment type="similarity">
    <text evidence="1">Belongs to the NmrA-type oxidoreductase family.</text>
</comment>
<proteinExistence type="inferred from homology"/>
<dbReference type="Gene3D" id="3.90.25.10">
    <property type="entry name" value="UDP-galactose 4-epimerase, domain 1"/>
    <property type="match status" value="1"/>
</dbReference>
<evidence type="ECO:0000313" key="6">
    <source>
        <dbReference type="Proteomes" id="UP000766486"/>
    </source>
</evidence>
<comment type="caution">
    <text evidence="5">The sequence shown here is derived from an EMBL/GenBank/DDBJ whole genome shotgun (WGS) entry which is preliminary data.</text>
</comment>
<keyword evidence="6" id="KW-1185">Reference proteome</keyword>
<dbReference type="Gene3D" id="3.40.50.720">
    <property type="entry name" value="NAD(P)-binding Rossmann-like Domain"/>
    <property type="match status" value="1"/>
</dbReference>
<reference evidence="5 6" key="1">
    <citation type="submission" date="2019-06" db="EMBL/GenBank/DDBJ databases">
        <authorList>
            <person name="Broberg M."/>
        </authorList>
    </citation>
    <scope>NUCLEOTIDE SEQUENCE [LARGE SCALE GENOMIC DNA]</scope>
</reference>
<dbReference type="Proteomes" id="UP000766486">
    <property type="component" value="Unassembled WGS sequence"/>
</dbReference>
<evidence type="ECO:0000256" key="2">
    <source>
        <dbReference type="ARBA" id="ARBA00022857"/>
    </source>
</evidence>
<feature type="domain" description="NmrA-like" evidence="4">
    <location>
        <begin position="9"/>
        <end position="271"/>
    </location>
</feature>